<reference evidence="2 3" key="1">
    <citation type="submission" date="2011-09" db="EMBL/GenBank/DDBJ databases">
        <title>The Genome Sequence of Plasmodium vivax North Korean.</title>
        <authorList>
            <consortium name="The Broad Institute Genome Sequencing Platform"/>
            <consortium name="The Broad Institute Genome Sequencing Center for Infectious Disease"/>
            <person name="Neafsey D."/>
            <person name="Carlton J."/>
            <person name="Barnwell J."/>
            <person name="Collins W."/>
            <person name="Escalante A."/>
            <person name="Mullikin J."/>
            <person name="Saul A."/>
            <person name="Guigo R."/>
            <person name="Camara F."/>
            <person name="Young S.K."/>
            <person name="Zeng Q."/>
            <person name="Gargeya S."/>
            <person name="Fitzgerald M."/>
            <person name="Haas B."/>
            <person name="Abouelleil A."/>
            <person name="Alvarado L."/>
            <person name="Arachchi H.M."/>
            <person name="Berlin A."/>
            <person name="Brown A."/>
            <person name="Chapman S.B."/>
            <person name="Chen Z."/>
            <person name="Dunbar C."/>
            <person name="Freedman E."/>
            <person name="Gearin G."/>
            <person name="Gellesch M."/>
            <person name="Goldberg J."/>
            <person name="Griggs A."/>
            <person name="Gujja S."/>
            <person name="Heiman D."/>
            <person name="Howarth C."/>
            <person name="Larson L."/>
            <person name="Lui A."/>
            <person name="MacDonald P.J.P."/>
            <person name="Montmayeur A."/>
            <person name="Murphy C."/>
            <person name="Neiman D."/>
            <person name="Pearson M."/>
            <person name="Priest M."/>
            <person name="Roberts A."/>
            <person name="Saif S."/>
            <person name="Shea T."/>
            <person name="Shenoy N."/>
            <person name="Sisk P."/>
            <person name="Stolte C."/>
            <person name="Sykes S."/>
            <person name="Wortman J."/>
            <person name="Nusbaum C."/>
            <person name="Birren B."/>
        </authorList>
    </citation>
    <scope>NUCLEOTIDE SEQUENCE [LARGE SCALE GENOMIC DNA]</scope>
    <source>
        <strain evidence="2 3">North Korean</strain>
    </source>
</reference>
<accession>A0A0J9TP27</accession>
<sequence length="271" mass="30955">MGCEQEKEVDSYDFFDKIENYIDNVNNAQSSSSVGGVSGCNTFSTVSKSWFNDELIAKNVCEELIKLYESLNYLKNMQIRDANYNNESRFFNYGVNFKISKSMIKGSDCIKNIFNSIESQCDSVFHNQLDISVIYDIDKNDMHKMNILYNLYENYVKIKAIIDGKSGMDDQSLYSHSTACCTDYFKTSYICDADNKSKNLKFCEKLETFVSKYRGLYNTVDQKGPPFTENFIKLEECPNPKIITTAVTGTVVGLIPLFGVLYKVSELKNKL</sequence>
<keyword evidence="1" id="KW-0812">Transmembrane</keyword>
<gene>
    <name evidence="2" type="ORF">PVNG_06170</name>
</gene>
<dbReference type="EMBL" id="KQ235585">
    <property type="protein sequence ID" value="KMZ96507.1"/>
    <property type="molecule type" value="Genomic_DNA"/>
</dbReference>
<feature type="transmembrane region" description="Helical" evidence="1">
    <location>
        <begin position="242"/>
        <end position="262"/>
    </location>
</feature>
<dbReference type="AlphaFoldDB" id="A0A0J9TP27"/>
<keyword evidence="1" id="KW-1133">Transmembrane helix</keyword>
<organism evidence="2 3">
    <name type="scientific">Plasmodium vivax North Korean</name>
    <dbReference type="NCBI Taxonomy" id="1035514"/>
    <lineage>
        <taxon>Eukaryota</taxon>
        <taxon>Sar</taxon>
        <taxon>Alveolata</taxon>
        <taxon>Apicomplexa</taxon>
        <taxon>Aconoidasida</taxon>
        <taxon>Haemosporida</taxon>
        <taxon>Plasmodiidae</taxon>
        <taxon>Plasmodium</taxon>
        <taxon>Plasmodium (Plasmodium)</taxon>
    </lineage>
</organism>
<proteinExistence type="predicted"/>
<dbReference type="OrthoDB" id="389191at2759"/>
<name>A0A0J9TP27_PLAVI</name>
<evidence type="ECO:0000256" key="1">
    <source>
        <dbReference type="SAM" id="Phobius"/>
    </source>
</evidence>
<protein>
    <submittedName>
        <fullName evidence="2">Uncharacterized protein</fullName>
    </submittedName>
</protein>
<evidence type="ECO:0000313" key="3">
    <source>
        <dbReference type="Proteomes" id="UP000053239"/>
    </source>
</evidence>
<evidence type="ECO:0000313" key="2">
    <source>
        <dbReference type="EMBL" id="KMZ96507.1"/>
    </source>
</evidence>
<keyword evidence="1" id="KW-0472">Membrane</keyword>
<dbReference type="Proteomes" id="UP000053239">
    <property type="component" value="Unassembled WGS sequence"/>
</dbReference>